<organism evidence="6 7">
    <name type="scientific">Dendrothele bispora (strain CBS 962.96)</name>
    <dbReference type="NCBI Taxonomy" id="1314807"/>
    <lineage>
        <taxon>Eukaryota</taxon>
        <taxon>Fungi</taxon>
        <taxon>Dikarya</taxon>
        <taxon>Basidiomycota</taxon>
        <taxon>Agaricomycotina</taxon>
        <taxon>Agaricomycetes</taxon>
        <taxon>Agaricomycetidae</taxon>
        <taxon>Agaricales</taxon>
        <taxon>Agaricales incertae sedis</taxon>
        <taxon>Dendrothele</taxon>
    </lineage>
</organism>
<sequence length="416" mass="45806">YFSAEESQLSPSCRVNPTSADEVAQVLNITTQFGCKFAVRSGGHMPWAGAANIDQPGVTIDLGFLNTTTLSEDKSTAHVGPGSRWGAVYSALAPEGRVVVGGRSTHVGAGGYLLGGYQMVLANGTIVEVNEQENADLFWAMHLGSTNFGIVTRYDLKTTEDTRMWGGHRFYNRSHALEAAEALLDFNEKSGDQGLDSMGFDLGSNEVFFMDYSRIKPENDTDVFQAPLSVPFVRDTTRANATLTSLIEEIDAAYPIGAHVSFRTLAFKPDAQFMIDWWQEGLRIFKPYEGNPNLNWTLIYAPMPLSMIKAAEAVDDPQGLSSKNGSLILTNLTGFWMGNLDEDDIQSKLAQLLNWGRTTAEQRGLFNQWIYLNYASPDQDPYAGIPTANAQRLRDIRQSVDPDGVFKSLWPGGFKL</sequence>
<dbReference type="InterPro" id="IPR006094">
    <property type="entry name" value="Oxid_FAD_bind_N"/>
</dbReference>
<gene>
    <name evidence="6" type="ORF">K435DRAFT_926076</name>
</gene>
<dbReference type="InterPro" id="IPR016169">
    <property type="entry name" value="FAD-bd_PCMH_sub2"/>
</dbReference>
<dbReference type="SUPFAM" id="SSF56176">
    <property type="entry name" value="FAD-binding/transporter-associated domain-like"/>
    <property type="match status" value="1"/>
</dbReference>
<accession>A0A4V4HCZ9</accession>
<dbReference type="InterPro" id="IPR016166">
    <property type="entry name" value="FAD-bd_PCMH"/>
</dbReference>
<evidence type="ECO:0000256" key="1">
    <source>
        <dbReference type="ARBA" id="ARBA00005466"/>
    </source>
</evidence>
<dbReference type="GO" id="GO:0071949">
    <property type="term" value="F:FAD binding"/>
    <property type="evidence" value="ECO:0007669"/>
    <property type="project" value="InterPro"/>
</dbReference>
<evidence type="ECO:0000256" key="2">
    <source>
        <dbReference type="ARBA" id="ARBA00022630"/>
    </source>
</evidence>
<reference evidence="6 7" key="1">
    <citation type="journal article" date="2019" name="Nat. Ecol. Evol.">
        <title>Megaphylogeny resolves global patterns of mushroom evolution.</title>
        <authorList>
            <person name="Varga T."/>
            <person name="Krizsan K."/>
            <person name="Foldi C."/>
            <person name="Dima B."/>
            <person name="Sanchez-Garcia M."/>
            <person name="Sanchez-Ramirez S."/>
            <person name="Szollosi G.J."/>
            <person name="Szarkandi J.G."/>
            <person name="Papp V."/>
            <person name="Albert L."/>
            <person name="Andreopoulos W."/>
            <person name="Angelini C."/>
            <person name="Antonin V."/>
            <person name="Barry K.W."/>
            <person name="Bougher N.L."/>
            <person name="Buchanan P."/>
            <person name="Buyck B."/>
            <person name="Bense V."/>
            <person name="Catcheside P."/>
            <person name="Chovatia M."/>
            <person name="Cooper J."/>
            <person name="Damon W."/>
            <person name="Desjardin D."/>
            <person name="Finy P."/>
            <person name="Geml J."/>
            <person name="Haridas S."/>
            <person name="Hughes K."/>
            <person name="Justo A."/>
            <person name="Karasinski D."/>
            <person name="Kautmanova I."/>
            <person name="Kiss B."/>
            <person name="Kocsube S."/>
            <person name="Kotiranta H."/>
            <person name="LaButti K.M."/>
            <person name="Lechner B.E."/>
            <person name="Liimatainen K."/>
            <person name="Lipzen A."/>
            <person name="Lukacs Z."/>
            <person name="Mihaltcheva S."/>
            <person name="Morgado L.N."/>
            <person name="Niskanen T."/>
            <person name="Noordeloos M.E."/>
            <person name="Ohm R.A."/>
            <person name="Ortiz-Santana B."/>
            <person name="Ovrebo C."/>
            <person name="Racz N."/>
            <person name="Riley R."/>
            <person name="Savchenko A."/>
            <person name="Shiryaev A."/>
            <person name="Soop K."/>
            <person name="Spirin V."/>
            <person name="Szebenyi C."/>
            <person name="Tomsovsky M."/>
            <person name="Tulloss R.E."/>
            <person name="Uehling J."/>
            <person name="Grigoriev I.V."/>
            <person name="Vagvolgyi C."/>
            <person name="Papp T."/>
            <person name="Martin F.M."/>
            <person name="Miettinen O."/>
            <person name="Hibbett D.S."/>
            <person name="Nagy L.G."/>
        </authorList>
    </citation>
    <scope>NUCLEOTIDE SEQUENCE [LARGE SCALE GENOMIC DNA]</scope>
    <source>
        <strain evidence="6 7">CBS 962.96</strain>
    </source>
</reference>
<protein>
    <submittedName>
        <fullName evidence="6">FAD-binding domain-containing protein</fullName>
    </submittedName>
</protein>
<dbReference type="EMBL" id="ML179555">
    <property type="protein sequence ID" value="THU85295.1"/>
    <property type="molecule type" value="Genomic_DNA"/>
</dbReference>
<keyword evidence="7" id="KW-1185">Reference proteome</keyword>
<dbReference type="Proteomes" id="UP000297245">
    <property type="component" value="Unassembled WGS sequence"/>
</dbReference>
<dbReference type="Pfam" id="PF01565">
    <property type="entry name" value="FAD_binding_4"/>
    <property type="match status" value="1"/>
</dbReference>
<dbReference type="AlphaFoldDB" id="A0A4V4HCZ9"/>
<keyword evidence="2" id="KW-0285">Flavoprotein</keyword>
<evidence type="ECO:0000256" key="3">
    <source>
        <dbReference type="ARBA" id="ARBA00022827"/>
    </source>
</evidence>
<feature type="non-terminal residue" evidence="6">
    <location>
        <position position="1"/>
    </location>
</feature>
<evidence type="ECO:0000313" key="7">
    <source>
        <dbReference type="Proteomes" id="UP000297245"/>
    </source>
</evidence>
<dbReference type="Gene3D" id="3.40.462.20">
    <property type="match status" value="1"/>
</dbReference>
<keyword evidence="4" id="KW-0560">Oxidoreductase</keyword>
<proteinExistence type="inferred from homology"/>
<dbReference type="InterPro" id="IPR036318">
    <property type="entry name" value="FAD-bd_PCMH-like_sf"/>
</dbReference>
<keyword evidence="3" id="KW-0274">FAD</keyword>
<dbReference type="Gene3D" id="3.30.465.10">
    <property type="match status" value="2"/>
</dbReference>
<name>A0A4V4HCZ9_DENBC</name>
<dbReference type="PANTHER" id="PTHR42973">
    <property type="entry name" value="BINDING OXIDOREDUCTASE, PUTATIVE (AFU_ORTHOLOGUE AFUA_1G17690)-RELATED"/>
    <property type="match status" value="1"/>
</dbReference>
<evidence type="ECO:0000313" key="6">
    <source>
        <dbReference type="EMBL" id="THU85295.1"/>
    </source>
</evidence>
<dbReference type="PANTHER" id="PTHR42973:SF22">
    <property type="entry name" value="FAD-BINDING PCMH-TYPE DOMAIN-CONTAINING PROTEIN-RELATED"/>
    <property type="match status" value="1"/>
</dbReference>
<feature type="domain" description="FAD-binding PCMH-type" evidence="5">
    <location>
        <begin position="7"/>
        <end position="193"/>
    </location>
</feature>
<dbReference type="InterPro" id="IPR050416">
    <property type="entry name" value="FAD-linked_Oxidoreductase"/>
</dbReference>
<dbReference type="OrthoDB" id="2151789at2759"/>
<evidence type="ECO:0000256" key="4">
    <source>
        <dbReference type="ARBA" id="ARBA00023002"/>
    </source>
</evidence>
<evidence type="ECO:0000259" key="5">
    <source>
        <dbReference type="PROSITE" id="PS51387"/>
    </source>
</evidence>
<comment type="similarity">
    <text evidence="1">Belongs to the oxygen-dependent FAD-linked oxidoreductase family.</text>
</comment>
<dbReference type="GO" id="GO:0016491">
    <property type="term" value="F:oxidoreductase activity"/>
    <property type="evidence" value="ECO:0007669"/>
    <property type="project" value="UniProtKB-KW"/>
</dbReference>
<dbReference type="PROSITE" id="PS51387">
    <property type="entry name" value="FAD_PCMH"/>
    <property type="match status" value="1"/>
</dbReference>